<evidence type="ECO:0000256" key="9">
    <source>
        <dbReference type="SAM" id="Phobius"/>
    </source>
</evidence>
<feature type="transmembrane region" description="Helical" evidence="9">
    <location>
        <begin position="57"/>
        <end position="80"/>
    </location>
</feature>
<dbReference type="AlphaFoldDB" id="A0A848EIJ6"/>
<sequence>MLFLQLLLQGIQTGALYALTAAGFALIFGATRIFHFAHGTSFTLAGYAFLFCWNGGLPGWIGTLAGIAVAMLFGLAMERLVYRPIQRHEGSFFTVFVAAFGVAVVVQNLVGMVAGRGFASVDTRLSLATEVLPDVFLAPIFWIAIAVAVVLFAALSAFLTRTHAGVALRALAQNPDLLRAYGLSSNRLSMLAFAVGSAMAAPAAILTAMTTGLNEAIGHHVMLISMAATIVGGVGSLRGAALAGLMLGVAESVALQFVDTQWAEAVSFLVLFAFIIFRPSGFFGVAQTR</sequence>
<evidence type="ECO:0000256" key="2">
    <source>
        <dbReference type="ARBA" id="ARBA00022448"/>
    </source>
</evidence>
<evidence type="ECO:0000256" key="1">
    <source>
        <dbReference type="ARBA" id="ARBA00004651"/>
    </source>
</evidence>
<dbReference type="GO" id="GO:0006865">
    <property type="term" value="P:amino acid transport"/>
    <property type="evidence" value="ECO:0007669"/>
    <property type="project" value="UniProtKB-KW"/>
</dbReference>
<keyword evidence="7 9" id="KW-0472">Membrane</keyword>
<evidence type="ECO:0000256" key="7">
    <source>
        <dbReference type="ARBA" id="ARBA00023136"/>
    </source>
</evidence>
<keyword evidence="5" id="KW-0029">Amino-acid transport</keyword>
<keyword evidence="11" id="KW-1185">Reference proteome</keyword>
<dbReference type="GO" id="GO:0022857">
    <property type="term" value="F:transmembrane transporter activity"/>
    <property type="evidence" value="ECO:0007669"/>
    <property type="project" value="InterPro"/>
</dbReference>
<dbReference type="InterPro" id="IPR001851">
    <property type="entry name" value="ABC_transp_permease"/>
</dbReference>
<keyword evidence="3" id="KW-1003">Cell membrane</keyword>
<comment type="caution">
    <text evidence="10">The sequence shown here is derived from an EMBL/GenBank/DDBJ whole genome shotgun (WGS) entry which is preliminary data.</text>
</comment>
<dbReference type="RefSeq" id="WP_170056013.1">
    <property type="nucleotide sequence ID" value="NZ_JABBKX010000010.1"/>
</dbReference>
<keyword evidence="6 9" id="KW-1133">Transmembrane helix</keyword>
<dbReference type="CDD" id="cd06582">
    <property type="entry name" value="TM_PBP1_LivH_like"/>
    <property type="match status" value="1"/>
</dbReference>
<evidence type="ECO:0000256" key="4">
    <source>
        <dbReference type="ARBA" id="ARBA00022692"/>
    </source>
</evidence>
<feature type="transmembrane region" description="Helical" evidence="9">
    <location>
        <begin position="135"/>
        <end position="159"/>
    </location>
</feature>
<reference evidence="10 11" key="1">
    <citation type="submission" date="2020-03" db="EMBL/GenBank/DDBJ databases">
        <authorList>
            <person name="Sun Q."/>
        </authorList>
    </citation>
    <scope>NUCLEOTIDE SEQUENCE [LARGE SCALE GENOMIC DNA]</scope>
    <source>
        <strain evidence="10 11">JC162</strain>
    </source>
</reference>
<evidence type="ECO:0000256" key="3">
    <source>
        <dbReference type="ARBA" id="ARBA00022475"/>
    </source>
</evidence>
<keyword evidence="2" id="KW-0813">Transport</keyword>
<dbReference type="GO" id="GO:0005886">
    <property type="term" value="C:plasma membrane"/>
    <property type="evidence" value="ECO:0007669"/>
    <property type="project" value="UniProtKB-SubCell"/>
</dbReference>
<dbReference type="Proteomes" id="UP000548582">
    <property type="component" value="Unassembled WGS sequence"/>
</dbReference>
<feature type="transmembrane region" description="Helical" evidence="9">
    <location>
        <begin position="216"/>
        <end position="234"/>
    </location>
</feature>
<protein>
    <submittedName>
        <fullName evidence="10">Branched-chain amino acid ABC transporter permease</fullName>
    </submittedName>
</protein>
<evidence type="ECO:0000256" key="5">
    <source>
        <dbReference type="ARBA" id="ARBA00022970"/>
    </source>
</evidence>
<dbReference type="EMBL" id="JABBKX010000010">
    <property type="protein sequence ID" value="NMJ43816.1"/>
    <property type="molecule type" value="Genomic_DNA"/>
</dbReference>
<organism evidence="10 11">
    <name type="scientific">Neoroseomonas marina</name>
    <dbReference type="NCBI Taxonomy" id="1232220"/>
    <lineage>
        <taxon>Bacteria</taxon>
        <taxon>Pseudomonadati</taxon>
        <taxon>Pseudomonadota</taxon>
        <taxon>Alphaproteobacteria</taxon>
        <taxon>Acetobacterales</taxon>
        <taxon>Acetobacteraceae</taxon>
        <taxon>Neoroseomonas</taxon>
    </lineage>
</organism>
<proteinExistence type="inferred from homology"/>
<dbReference type="Pfam" id="PF02653">
    <property type="entry name" value="BPD_transp_2"/>
    <property type="match status" value="1"/>
</dbReference>
<comment type="subcellular location">
    <subcellularLocation>
        <location evidence="1">Cell membrane</location>
        <topology evidence="1">Multi-pass membrane protein</topology>
    </subcellularLocation>
</comment>
<dbReference type="PANTHER" id="PTHR11795:SF445">
    <property type="entry name" value="AMINO ACID ABC TRANSPORTER PERMEASE PROTEIN"/>
    <property type="match status" value="1"/>
</dbReference>
<feature type="transmembrane region" description="Helical" evidence="9">
    <location>
        <begin position="265"/>
        <end position="286"/>
    </location>
</feature>
<keyword evidence="4 9" id="KW-0812">Transmembrane</keyword>
<dbReference type="PANTHER" id="PTHR11795">
    <property type="entry name" value="BRANCHED-CHAIN AMINO ACID TRANSPORT SYSTEM PERMEASE PROTEIN LIVH"/>
    <property type="match status" value="1"/>
</dbReference>
<evidence type="ECO:0000256" key="8">
    <source>
        <dbReference type="ARBA" id="ARBA00037998"/>
    </source>
</evidence>
<feature type="transmembrane region" description="Helical" evidence="9">
    <location>
        <begin position="6"/>
        <end position="26"/>
    </location>
</feature>
<feature type="transmembrane region" description="Helical" evidence="9">
    <location>
        <begin position="188"/>
        <end position="210"/>
    </location>
</feature>
<comment type="similarity">
    <text evidence="8">Belongs to the binding-protein-dependent transport system permease family. LivHM subfamily.</text>
</comment>
<evidence type="ECO:0000256" key="6">
    <source>
        <dbReference type="ARBA" id="ARBA00022989"/>
    </source>
</evidence>
<evidence type="ECO:0000313" key="11">
    <source>
        <dbReference type="Proteomes" id="UP000548582"/>
    </source>
</evidence>
<feature type="transmembrane region" description="Helical" evidence="9">
    <location>
        <begin position="92"/>
        <end position="115"/>
    </location>
</feature>
<name>A0A848EIJ6_9PROT</name>
<dbReference type="InterPro" id="IPR052157">
    <property type="entry name" value="BCAA_transport_permease"/>
</dbReference>
<evidence type="ECO:0000313" key="10">
    <source>
        <dbReference type="EMBL" id="NMJ43816.1"/>
    </source>
</evidence>
<gene>
    <name evidence="10" type="ORF">GWK16_21390</name>
</gene>
<accession>A0A848EIJ6</accession>